<feature type="region of interest" description="Disordered" evidence="1">
    <location>
        <begin position="1"/>
        <end position="94"/>
    </location>
</feature>
<dbReference type="RefSeq" id="WP_084661408.1">
    <property type="nucleotide sequence ID" value="NZ_FWWY01000001.1"/>
</dbReference>
<evidence type="ECO:0000256" key="1">
    <source>
        <dbReference type="SAM" id="MobiDB-lite"/>
    </source>
</evidence>
<feature type="compositionally biased region" description="Low complexity" evidence="1">
    <location>
        <begin position="55"/>
        <end position="66"/>
    </location>
</feature>
<evidence type="ECO:0000313" key="3">
    <source>
        <dbReference type="Proteomes" id="UP000192660"/>
    </source>
</evidence>
<feature type="compositionally biased region" description="Basic and acidic residues" evidence="1">
    <location>
        <begin position="40"/>
        <end position="50"/>
    </location>
</feature>
<organism evidence="2 3">
    <name type="scientific">Sulfobacillus thermosulfidooxidans (strain DSM 9293 / VKM B-1269 / AT-1)</name>
    <dbReference type="NCBI Taxonomy" id="929705"/>
    <lineage>
        <taxon>Bacteria</taxon>
        <taxon>Bacillati</taxon>
        <taxon>Bacillota</taxon>
        <taxon>Clostridia</taxon>
        <taxon>Eubacteriales</taxon>
        <taxon>Clostridiales Family XVII. Incertae Sedis</taxon>
        <taxon>Sulfobacillus</taxon>
    </lineage>
</organism>
<feature type="compositionally biased region" description="Basic and acidic residues" evidence="1">
    <location>
        <begin position="16"/>
        <end position="26"/>
    </location>
</feature>
<reference evidence="3" key="1">
    <citation type="submission" date="2017-04" db="EMBL/GenBank/DDBJ databases">
        <authorList>
            <person name="Varghese N."/>
            <person name="Submissions S."/>
        </authorList>
    </citation>
    <scope>NUCLEOTIDE SEQUENCE [LARGE SCALE GENOMIC DNA]</scope>
    <source>
        <strain evidence="3">DSM 9293</strain>
    </source>
</reference>
<gene>
    <name evidence="2" type="ORF">SAMN00768000_1917</name>
</gene>
<dbReference type="STRING" id="28034.BFX07_02215"/>
<keyword evidence="3" id="KW-1185">Reference proteome</keyword>
<feature type="compositionally biased region" description="Basic and acidic residues" evidence="1">
    <location>
        <begin position="75"/>
        <end position="89"/>
    </location>
</feature>
<proteinExistence type="predicted"/>
<evidence type="ECO:0000313" key="2">
    <source>
        <dbReference type="EMBL" id="SMC04916.1"/>
    </source>
</evidence>
<dbReference type="Proteomes" id="UP000192660">
    <property type="component" value="Unassembled WGS sequence"/>
</dbReference>
<dbReference type="EMBL" id="FWWY01000001">
    <property type="protein sequence ID" value="SMC04916.1"/>
    <property type="molecule type" value="Genomic_DNA"/>
</dbReference>
<protein>
    <submittedName>
        <fullName evidence="2">Uncharacterized protein</fullName>
    </submittedName>
</protein>
<dbReference type="AlphaFoldDB" id="A0A1W1WF74"/>
<name>A0A1W1WF74_SULTA</name>
<sequence>MDKGREESVKGSGAHSADHAQMEKRSPLQARWTSSLDMGQVDKHSERPVDANDLTASTSASKDTASVNPPPASHSADRSAKTPDPDKNTPLHPSQLIHQLRDVAASLVQLAQSLEQLENVLHAHSDPLPPKEPSASNLSQLVKDRPDLQALLRQYLFK</sequence>
<dbReference type="OrthoDB" id="9937176at2"/>
<accession>A0A1W1WF74</accession>
<feature type="region of interest" description="Disordered" evidence="1">
    <location>
        <begin position="121"/>
        <end position="143"/>
    </location>
</feature>